<reference evidence="2 3" key="1">
    <citation type="submission" date="2016-11" db="EMBL/GenBank/DDBJ databases">
        <authorList>
            <person name="Jaros S."/>
            <person name="Januszkiewicz K."/>
            <person name="Wedrychowicz H."/>
        </authorList>
    </citation>
    <scope>NUCLEOTIDE SEQUENCE [LARGE SCALE GENOMIC DNA]</scope>
    <source>
        <strain evidence="2 3">DSM 27406</strain>
    </source>
</reference>
<sequence>MIIHTIFICVGALLLGFAIADLKNRIRFVKTAERASGTLVELVEKSDDEGTVYYPVFEIPTLQNETLTFRHTTGFSNPPWQLHQSVPFIFEPGKPETLRMFSYWSIYWWPLCLLAISIDLLLIGGGYFLFHQLFGA</sequence>
<accession>A0A1M7A133</accession>
<dbReference type="STRING" id="1419482.SAMN05444266_10377"/>
<protein>
    <recommendedName>
        <fullName evidence="4">DUF3592 domain-containing protein</fullName>
    </recommendedName>
</protein>
<gene>
    <name evidence="2" type="ORF">SAMN05444266_10377</name>
</gene>
<dbReference type="EMBL" id="FRBL01000003">
    <property type="protein sequence ID" value="SHL36253.1"/>
    <property type="molecule type" value="Genomic_DNA"/>
</dbReference>
<dbReference type="RefSeq" id="WP_073079729.1">
    <property type="nucleotide sequence ID" value="NZ_FRBL01000003.1"/>
</dbReference>
<keyword evidence="1" id="KW-0812">Transmembrane</keyword>
<dbReference type="Proteomes" id="UP000184420">
    <property type="component" value="Unassembled WGS sequence"/>
</dbReference>
<keyword evidence="1" id="KW-1133">Transmembrane helix</keyword>
<keyword evidence="1" id="KW-0472">Membrane</keyword>
<evidence type="ECO:0000313" key="2">
    <source>
        <dbReference type="EMBL" id="SHL36253.1"/>
    </source>
</evidence>
<name>A0A1M7A133_9BACT</name>
<dbReference type="AlphaFoldDB" id="A0A1M7A133"/>
<evidence type="ECO:0000313" key="3">
    <source>
        <dbReference type="Proteomes" id="UP000184420"/>
    </source>
</evidence>
<keyword evidence="3" id="KW-1185">Reference proteome</keyword>
<evidence type="ECO:0000256" key="1">
    <source>
        <dbReference type="SAM" id="Phobius"/>
    </source>
</evidence>
<evidence type="ECO:0008006" key="4">
    <source>
        <dbReference type="Google" id="ProtNLM"/>
    </source>
</evidence>
<proteinExistence type="predicted"/>
<feature type="transmembrane region" description="Helical" evidence="1">
    <location>
        <begin position="106"/>
        <end position="130"/>
    </location>
</feature>
<dbReference type="OrthoDB" id="674900at2"/>
<organism evidence="2 3">
    <name type="scientific">Chitinophaga jiangningensis</name>
    <dbReference type="NCBI Taxonomy" id="1419482"/>
    <lineage>
        <taxon>Bacteria</taxon>
        <taxon>Pseudomonadati</taxon>
        <taxon>Bacteroidota</taxon>
        <taxon>Chitinophagia</taxon>
        <taxon>Chitinophagales</taxon>
        <taxon>Chitinophagaceae</taxon>
        <taxon>Chitinophaga</taxon>
    </lineage>
</organism>